<feature type="region of interest" description="Disordered" evidence="8">
    <location>
        <begin position="514"/>
        <end position="546"/>
    </location>
</feature>
<evidence type="ECO:0000313" key="11">
    <source>
        <dbReference type="Proteomes" id="UP000521379"/>
    </source>
</evidence>
<feature type="transmembrane region" description="Helical" evidence="9">
    <location>
        <begin position="194"/>
        <end position="217"/>
    </location>
</feature>
<feature type="transmembrane region" description="Helical" evidence="9">
    <location>
        <begin position="411"/>
        <end position="431"/>
    </location>
</feature>
<evidence type="ECO:0000256" key="8">
    <source>
        <dbReference type="SAM" id="MobiDB-lite"/>
    </source>
</evidence>
<evidence type="ECO:0000256" key="7">
    <source>
        <dbReference type="ARBA" id="ARBA00023136"/>
    </source>
</evidence>
<comment type="subcellular location">
    <subcellularLocation>
        <location evidence="1">Cell membrane</location>
        <topology evidence="1">Multi-pass membrane protein</topology>
    </subcellularLocation>
</comment>
<keyword evidence="11" id="KW-1185">Reference proteome</keyword>
<feature type="transmembrane region" description="Helical" evidence="9">
    <location>
        <begin position="153"/>
        <end position="173"/>
    </location>
</feature>
<keyword evidence="4" id="KW-1003">Cell membrane</keyword>
<feature type="transmembrane region" description="Helical" evidence="9">
    <location>
        <begin position="97"/>
        <end position="118"/>
    </location>
</feature>
<dbReference type="Pfam" id="PF02028">
    <property type="entry name" value="BCCT"/>
    <property type="match status" value="1"/>
</dbReference>
<feature type="transmembrane region" description="Helical" evidence="9">
    <location>
        <begin position="58"/>
        <end position="77"/>
    </location>
</feature>
<name>A0A846TWL4_9MICC</name>
<evidence type="ECO:0000256" key="4">
    <source>
        <dbReference type="ARBA" id="ARBA00022475"/>
    </source>
</evidence>
<dbReference type="PANTHER" id="PTHR30047:SF7">
    <property type="entry name" value="HIGH-AFFINITY CHOLINE TRANSPORT PROTEIN"/>
    <property type="match status" value="1"/>
</dbReference>
<organism evidence="10 11">
    <name type="scientific">Kocuria subflava</name>
    <dbReference type="NCBI Taxonomy" id="1736139"/>
    <lineage>
        <taxon>Bacteria</taxon>
        <taxon>Bacillati</taxon>
        <taxon>Actinomycetota</taxon>
        <taxon>Actinomycetes</taxon>
        <taxon>Micrococcales</taxon>
        <taxon>Micrococcaceae</taxon>
        <taxon>Kocuria</taxon>
    </lineage>
</organism>
<proteinExistence type="inferred from homology"/>
<gene>
    <name evidence="10" type="ORF">GTW58_06620</name>
</gene>
<evidence type="ECO:0000256" key="6">
    <source>
        <dbReference type="ARBA" id="ARBA00022989"/>
    </source>
</evidence>
<dbReference type="InterPro" id="IPR000060">
    <property type="entry name" value="BCCT_transptr"/>
</dbReference>
<feature type="transmembrane region" description="Helical" evidence="9">
    <location>
        <begin position="452"/>
        <end position="473"/>
    </location>
</feature>
<evidence type="ECO:0000256" key="9">
    <source>
        <dbReference type="SAM" id="Phobius"/>
    </source>
</evidence>
<dbReference type="RefSeq" id="WP_119932730.1">
    <property type="nucleotide sequence ID" value="NZ_JAAVUN010000010.1"/>
</dbReference>
<dbReference type="EMBL" id="JAAVUN010000010">
    <property type="protein sequence ID" value="NKE09617.1"/>
    <property type="molecule type" value="Genomic_DNA"/>
</dbReference>
<evidence type="ECO:0000256" key="1">
    <source>
        <dbReference type="ARBA" id="ARBA00004651"/>
    </source>
</evidence>
<dbReference type="PANTHER" id="PTHR30047">
    <property type="entry name" value="HIGH-AFFINITY CHOLINE TRANSPORT PROTEIN-RELATED"/>
    <property type="match status" value="1"/>
</dbReference>
<evidence type="ECO:0000256" key="5">
    <source>
        <dbReference type="ARBA" id="ARBA00022692"/>
    </source>
</evidence>
<feature type="transmembrane region" description="Helical" evidence="9">
    <location>
        <begin position="271"/>
        <end position="291"/>
    </location>
</feature>
<feature type="transmembrane region" description="Helical" evidence="9">
    <location>
        <begin position="324"/>
        <end position="344"/>
    </location>
</feature>
<comment type="similarity">
    <text evidence="2">Belongs to the BCCT transporter (TC 2.A.15) family.</text>
</comment>
<feature type="transmembrane region" description="Helical" evidence="9">
    <location>
        <begin position="356"/>
        <end position="375"/>
    </location>
</feature>
<keyword evidence="5 9" id="KW-0812">Transmembrane</keyword>
<reference evidence="10 11" key="1">
    <citation type="submission" date="2020-02" db="EMBL/GenBank/DDBJ databases">
        <authorList>
            <person name="Sun Q."/>
        </authorList>
    </citation>
    <scope>NUCLEOTIDE SEQUENCE [LARGE SCALE GENOMIC DNA]</scope>
    <source>
        <strain evidence="10 11">YIM 13062</strain>
    </source>
</reference>
<keyword evidence="7 9" id="KW-0472">Membrane</keyword>
<dbReference type="GO" id="GO:0022857">
    <property type="term" value="F:transmembrane transporter activity"/>
    <property type="evidence" value="ECO:0007669"/>
    <property type="project" value="InterPro"/>
</dbReference>
<dbReference type="AlphaFoldDB" id="A0A846TWL4"/>
<protein>
    <submittedName>
        <fullName evidence="10">BCCT family transporter</fullName>
    </submittedName>
</protein>
<keyword evidence="6 9" id="KW-1133">Transmembrane helix</keyword>
<dbReference type="Proteomes" id="UP000521379">
    <property type="component" value="Unassembled WGS sequence"/>
</dbReference>
<accession>A0A846TWL4</accession>
<feature type="transmembrane region" description="Helical" evidence="9">
    <location>
        <begin position="19"/>
        <end position="38"/>
    </location>
</feature>
<dbReference type="GO" id="GO:0005886">
    <property type="term" value="C:plasma membrane"/>
    <property type="evidence" value="ECO:0007669"/>
    <property type="project" value="UniProtKB-SubCell"/>
</dbReference>
<dbReference type="NCBIfam" id="TIGR00842">
    <property type="entry name" value="bcct"/>
    <property type="match status" value="1"/>
</dbReference>
<keyword evidence="3" id="KW-0813">Transport</keyword>
<evidence type="ECO:0000313" key="10">
    <source>
        <dbReference type="EMBL" id="NKE09617.1"/>
    </source>
</evidence>
<evidence type="ECO:0000256" key="2">
    <source>
        <dbReference type="ARBA" id="ARBA00005658"/>
    </source>
</evidence>
<comment type="caution">
    <text evidence="10">The sequence shown here is derived from an EMBL/GenBank/DDBJ whole genome shotgun (WGS) entry which is preliminary data.</text>
</comment>
<sequence length="546" mass="58095">MSQDASVFENSPDAGRGRVVFWVSVVLILVIMVVAAAVPEQVGEASDQALSWVTENTGWSMLVIPLAIMVLLVVLAVTKYGRIKLGPDDSEPEYPTYAWIAMLMGAVMGIGLITYGVAQPVIHLWTPPHGLSEPGSQDAVVDALRFTFLDWGLHAWAIFGIFGLAIGYSTHRLGNKGLVSPILRPLIARHADGVVGKAVDVLVILSTLFGTTTSLGLGAAQVSQGLEQVTGAALTTIPAQLVIISVITVIFTASAMSGVGRGIRHLSQITMVLALALLVFVLVAGPTTYLINMYFRAVGSYAGDFLEISLMLPATSDELAWMQWWTYFMMAWWVSWGAFVGVFLARISKGRTIRQFVGVVLGVPTVVFSAWFTVFGGSAMFMDMNRGTAIGQAAAENVNTAFFGLLDQLPWTLLTSVVAIILVVLYFVTGADSNTYVLAVISTDGNMHPSRPVLLVWGALTGAMAAVLLYAGGLQALQTAVMLSAAPFIFVILALAVSVVALLRKDPLVLPTSSGGPSVAHQLPQRFLTNNNNDDAAGAEPAEPRS</sequence>
<evidence type="ECO:0000256" key="3">
    <source>
        <dbReference type="ARBA" id="ARBA00022448"/>
    </source>
</evidence>
<feature type="transmembrane region" description="Helical" evidence="9">
    <location>
        <begin position="479"/>
        <end position="503"/>
    </location>
</feature>
<feature type="transmembrane region" description="Helical" evidence="9">
    <location>
        <begin position="237"/>
        <end position="259"/>
    </location>
</feature>